<dbReference type="EMBL" id="BAABGF010000043">
    <property type="protein sequence ID" value="GAA4292075.1"/>
    <property type="molecule type" value="Genomic_DNA"/>
</dbReference>
<evidence type="ECO:0000313" key="2">
    <source>
        <dbReference type="Proteomes" id="UP001501417"/>
    </source>
</evidence>
<dbReference type="Proteomes" id="UP001501417">
    <property type="component" value="Unassembled WGS sequence"/>
</dbReference>
<comment type="caution">
    <text evidence="1">The sequence shown here is derived from an EMBL/GenBank/DDBJ whole genome shotgun (WGS) entry which is preliminary data.</text>
</comment>
<reference evidence="2" key="1">
    <citation type="journal article" date="2019" name="Int. J. Syst. Evol. Microbiol.">
        <title>The Global Catalogue of Microorganisms (GCM) 10K type strain sequencing project: providing services to taxonomists for standard genome sequencing and annotation.</title>
        <authorList>
            <consortium name="The Broad Institute Genomics Platform"/>
            <consortium name="The Broad Institute Genome Sequencing Center for Infectious Disease"/>
            <person name="Wu L."/>
            <person name="Ma J."/>
        </authorList>
    </citation>
    <scope>NUCLEOTIDE SEQUENCE [LARGE SCALE GENOMIC DNA]</scope>
    <source>
        <strain evidence="2">JCM 17782</strain>
    </source>
</reference>
<evidence type="ECO:0000313" key="1">
    <source>
        <dbReference type="EMBL" id="GAA4292075.1"/>
    </source>
</evidence>
<sequence length="107" mass="11601">MRLLKAAASKSFPLGKWRYSVALATLAVRVTASTVTALGPPELSSVAAASSKRARERAGRGSLVLPVIVTHLPVWEQDYRSTYKTIGLETSQRHREEAHHGRNPGPA</sequence>
<proteinExistence type="predicted"/>
<keyword evidence="2" id="KW-1185">Reference proteome</keyword>
<accession>A0ABP8F102</accession>
<protein>
    <recommendedName>
        <fullName evidence="3">Secreted protein</fullName>
    </recommendedName>
</protein>
<organism evidence="1 2">
    <name type="scientific">Mycobacterium paraffinicum</name>
    <dbReference type="NCBI Taxonomy" id="53378"/>
    <lineage>
        <taxon>Bacteria</taxon>
        <taxon>Bacillati</taxon>
        <taxon>Actinomycetota</taxon>
        <taxon>Actinomycetes</taxon>
        <taxon>Mycobacteriales</taxon>
        <taxon>Mycobacteriaceae</taxon>
        <taxon>Mycobacterium</taxon>
    </lineage>
</organism>
<evidence type="ECO:0008006" key="3">
    <source>
        <dbReference type="Google" id="ProtNLM"/>
    </source>
</evidence>
<gene>
    <name evidence="1" type="ORF">GCM10023161_38830</name>
</gene>
<name>A0ABP8F102_9MYCO</name>